<dbReference type="AlphaFoldDB" id="A0A8C4QDX5"/>
<keyword evidence="2" id="KW-1134">Transmembrane beta strand</keyword>
<reference evidence="4" key="1">
    <citation type="submission" date="2025-08" db="UniProtKB">
        <authorList>
            <consortium name="Ensembl"/>
        </authorList>
    </citation>
    <scope>IDENTIFICATION</scope>
</reference>
<dbReference type="Gene3D" id="2.40.160.10">
    <property type="entry name" value="Porin"/>
    <property type="match status" value="2"/>
</dbReference>
<sequence>MGSAFEMEAPPAYSDLGRHILDLFNLGCDPGLIRLDCKSKTRDAVELGYSSVFGLESRRFTGNVSVGRYLPVRDMNVTGRWATDGALGARVDFYRLVRGVDLTFDAAFYPTTRNKPASARASVTRPSLRVEAEANFEEVGTTATFSTVYRTGHWLMGAWTQLGGPSGVDPLPGVSNSVWGAHSTLSATGTFNGFLGLAFSHVLSPGVKLTLCNSFNLNTLNSGGHAVGIGLEFES</sequence>
<dbReference type="Proteomes" id="UP000694388">
    <property type="component" value="Unplaced"/>
</dbReference>
<accession>A0A8C4QDX5</accession>
<evidence type="ECO:0000256" key="2">
    <source>
        <dbReference type="ARBA" id="ARBA00022452"/>
    </source>
</evidence>
<comment type="subcellular location">
    <subcellularLocation>
        <location evidence="1">Mitochondrion outer membrane</location>
    </subcellularLocation>
</comment>
<dbReference type="Ensembl" id="ENSEBUT00000014458.1">
    <property type="protein sequence ID" value="ENSEBUP00000013882.1"/>
    <property type="gene ID" value="ENSEBUG00000008750.1"/>
</dbReference>
<keyword evidence="3" id="KW-0496">Mitochondrion</keyword>
<dbReference type="InterPro" id="IPR027246">
    <property type="entry name" value="Porin_Euk/Tom40"/>
</dbReference>
<dbReference type="Pfam" id="PF01459">
    <property type="entry name" value="Porin_3"/>
    <property type="match status" value="1"/>
</dbReference>
<keyword evidence="3" id="KW-1000">Mitochondrion outer membrane</keyword>
<keyword evidence="5" id="KW-1185">Reference proteome</keyword>
<keyword evidence="2" id="KW-0812">Transmembrane</keyword>
<evidence type="ECO:0000256" key="3">
    <source>
        <dbReference type="ARBA" id="ARBA00022787"/>
    </source>
</evidence>
<dbReference type="GO" id="GO:0055085">
    <property type="term" value="P:transmembrane transport"/>
    <property type="evidence" value="ECO:0007669"/>
    <property type="project" value="InterPro"/>
</dbReference>
<evidence type="ECO:0000313" key="5">
    <source>
        <dbReference type="Proteomes" id="UP000694388"/>
    </source>
</evidence>
<dbReference type="GeneTree" id="ENSGT00940000171245"/>
<keyword evidence="2" id="KW-0472">Membrane</keyword>
<dbReference type="InterPro" id="IPR023614">
    <property type="entry name" value="Porin_dom_sf"/>
</dbReference>
<protein>
    <submittedName>
        <fullName evidence="4">Uncharacterized protein</fullName>
    </submittedName>
</protein>
<evidence type="ECO:0000313" key="4">
    <source>
        <dbReference type="Ensembl" id="ENSEBUP00000013882.1"/>
    </source>
</evidence>
<reference evidence="4" key="2">
    <citation type="submission" date="2025-09" db="UniProtKB">
        <authorList>
            <consortium name="Ensembl"/>
        </authorList>
    </citation>
    <scope>IDENTIFICATION</scope>
</reference>
<evidence type="ECO:0000256" key="1">
    <source>
        <dbReference type="ARBA" id="ARBA00004294"/>
    </source>
</evidence>
<dbReference type="GO" id="GO:0005741">
    <property type="term" value="C:mitochondrial outer membrane"/>
    <property type="evidence" value="ECO:0007669"/>
    <property type="project" value="UniProtKB-SubCell"/>
</dbReference>
<proteinExistence type="predicted"/>
<name>A0A8C4QDX5_EPTBU</name>
<organism evidence="4 5">
    <name type="scientific">Eptatretus burgeri</name>
    <name type="common">Inshore hagfish</name>
    <dbReference type="NCBI Taxonomy" id="7764"/>
    <lineage>
        <taxon>Eukaryota</taxon>
        <taxon>Metazoa</taxon>
        <taxon>Chordata</taxon>
        <taxon>Craniata</taxon>
        <taxon>Vertebrata</taxon>
        <taxon>Cyclostomata</taxon>
        <taxon>Myxini</taxon>
        <taxon>Myxiniformes</taxon>
        <taxon>Myxinidae</taxon>
        <taxon>Eptatretinae</taxon>
        <taxon>Eptatretus</taxon>
    </lineage>
</organism>